<evidence type="ECO:0000256" key="4">
    <source>
        <dbReference type="ARBA" id="ARBA00022837"/>
    </source>
</evidence>
<evidence type="ECO:0000256" key="2">
    <source>
        <dbReference type="ARBA" id="ARBA00022723"/>
    </source>
</evidence>
<evidence type="ECO:0000313" key="6">
    <source>
        <dbReference type="EMBL" id="QPZ37999.1"/>
    </source>
</evidence>
<dbReference type="RefSeq" id="WP_166987748.1">
    <property type="nucleotide sequence ID" value="NZ_CP061169.1"/>
</dbReference>
<keyword evidence="4" id="KW-0106">Calcium</keyword>
<name>A0ABX6YHC6_9MICO</name>
<dbReference type="SUPFAM" id="SSF53649">
    <property type="entry name" value="Alkaline phosphatase-like"/>
    <property type="match status" value="1"/>
</dbReference>
<dbReference type="PANTHER" id="PTHR42693">
    <property type="entry name" value="ARYLSULFATASE FAMILY MEMBER"/>
    <property type="match status" value="1"/>
</dbReference>
<dbReference type="Pfam" id="PF00884">
    <property type="entry name" value="Sulfatase"/>
    <property type="match status" value="1"/>
</dbReference>
<dbReference type="InterPro" id="IPR000917">
    <property type="entry name" value="Sulfatase_N"/>
</dbReference>
<dbReference type="EMBL" id="CP061169">
    <property type="protein sequence ID" value="QPZ37999.1"/>
    <property type="molecule type" value="Genomic_DNA"/>
</dbReference>
<evidence type="ECO:0000313" key="7">
    <source>
        <dbReference type="Proteomes" id="UP000662814"/>
    </source>
</evidence>
<sequence length="740" mass="81365">MSIQPADFEGTVRTTFADSTPWWPTRENSRSTQPNVIMVVLDDTGWSDLGCFGSEISTPAFDSLASCGIRYNSFHVTPLCSPTRAALLSGRNHHSIGMRFLADTDTGFPNSRGSIRPDVRLLPQILRENGYASYLVGKWHLAPLHEITPAGPYQNWPLSRGFDRYYGFLDGCTDQYEPELYEDNHPVPAPNREGYHLSEDLADHAIAFIEDHETFRRNSPFFLQFALGATHAPFQAPRDYIDRYVDVFSKGWDQTRIDRLNRQIDMGLVPDGTQLAERNEGVLPWDDLDAEQKDVYTHLQAAFAGFLEHADAQVGRILSTLDELGIADDTIVLVLSDNGASREGGPSGDVDTNAPYSGVRRSAAEQMPLLDNLGTLTGGAHYPEGWAMASNTPFRQYKQFVDLGGVRSPLIVSWPGAPQTARGIRDQFVHAIDIAPTLLELLGIDAEAGVDGESVASSFAGAEAAVGRHTQYWETLGHRAVWSDGWKAVTVHKTGEPYDDDVWRLYDTSTDFSESRDLAQLHPDKLRHLQQLWWSEAERNDVFPLDDRPLRELIEARGPIGLFAETNITLRPGQSHIPYPSAVTGSNRDIDVTAHVSPLCANVDGALLSSGNAQGGYVLYTLGGQLVFEHSHLGDSVEVSTALPADASTVGFRLRTRDDGSASIVLTIGGEDVGSGTIPRFSSHLSFWGLDVAQIANSTFSDRVVPPFALPRNVLDRIDLTVHHAADDAAEYAETLLSRE</sequence>
<dbReference type="Proteomes" id="UP000662814">
    <property type="component" value="Chromosome"/>
</dbReference>
<gene>
    <name evidence="6" type="ORF">HCR76_14510</name>
</gene>
<evidence type="ECO:0000256" key="3">
    <source>
        <dbReference type="ARBA" id="ARBA00022801"/>
    </source>
</evidence>
<proteinExistence type="inferred from homology"/>
<accession>A0ABX6YHC6</accession>
<comment type="similarity">
    <text evidence="1">Belongs to the sulfatase family.</text>
</comment>
<dbReference type="InterPro" id="IPR024607">
    <property type="entry name" value="Sulfatase_CS"/>
</dbReference>
<dbReference type="CDD" id="cd16025">
    <property type="entry name" value="PAS_like"/>
    <property type="match status" value="1"/>
</dbReference>
<dbReference type="Gene3D" id="3.40.720.10">
    <property type="entry name" value="Alkaline Phosphatase, subunit A"/>
    <property type="match status" value="1"/>
</dbReference>
<protein>
    <submittedName>
        <fullName evidence="6">Arylsulfatase</fullName>
    </submittedName>
</protein>
<keyword evidence="2" id="KW-0479">Metal-binding</keyword>
<dbReference type="InterPro" id="IPR017850">
    <property type="entry name" value="Alkaline_phosphatase_core_sf"/>
</dbReference>
<reference evidence="6 7" key="1">
    <citation type="submission" date="2020-12" db="EMBL/GenBank/DDBJ databases">
        <title>Microbacterium sp. HY060.</title>
        <authorList>
            <person name="Zhou J."/>
        </authorList>
    </citation>
    <scope>NUCLEOTIDE SEQUENCE [LARGE SCALE GENOMIC DNA]</scope>
    <source>
        <strain evidence="6 7">HY60</strain>
    </source>
</reference>
<dbReference type="PROSITE" id="PS00149">
    <property type="entry name" value="SULFATASE_2"/>
    <property type="match status" value="1"/>
</dbReference>
<keyword evidence="7" id="KW-1185">Reference proteome</keyword>
<keyword evidence="3" id="KW-0378">Hydrolase</keyword>
<organism evidence="6 7">
    <name type="scientific">Paramicrobacterium chengjingii</name>
    <dbReference type="NCBI Taxonomy" id="2769067"/>
    <lineage>
        <taxon>Bacteria</taxon>
        <taxon>Bacillati</taxon>
        <taxon>Actinomycetota</taxon>
        <taxon>Actinomycetes</taxon>
        <taxon>Micrococcales</taxon>
        <taxon>Microbacteriaceae</taxon>
        <taxon>Paramicrobacterium</taxon>
    </lineage>
</organism>
<evidence type="ECO:0000256" key="1">
    <source>
        <dbReference type="ARBA" id="ARBA00008779"/>
    </source>
</evidence>
<evidence type="ECO:0000259" key="5">
    <source>
        <dbReference type="Pfam" id="PF00884"/>
    </source>
</evidence>
<feature type="domain" description="Sulfatase N-terminal" evidence="5">
    <location>
        <begin position="34"/>
        <end position="444"/>
    </location>
</feature>
<dbReference type="Gene3D" id="3.30.1120.10">
    <property type="match status" value="1"/>
</dbReference>
<dbReference type="InterPro" id="IPR050738">
    <property type="entry name" value="Sulfatase"/>
</dbReference>